<dbReference type="EMBL" id="MLAK01000674">
    <property type="protein sequence ID" value="OHT08199.1"/>
    <property type="molecule type" value="Genomic_DNA"/>
</dbReference>
<proteinExistence type="predicted"/>
<accession>A0A1J4K9U2</accession>
<keyword evidence="1" id="KW-0472">Membrane</keyword>
<dbReference type="VEuPathDB" id="TrichDB:TRFO_23344"/>
<keyword evidence="1" id="KW-1133">Transmembrane helix</keyword>
<sequence length="1060" mass="122355">MHMFFLVWLYKHTHEYNYCLSDNMMNCTSYDITTFDIYHNSDELISQISKYHDLIPIIYIDIDMEFQFSPSLINFSFLVLIGNNNNNKVTIKQTNYRDNINGITITNCTIKIMSMHASYMLEVRIFIVSNSYLSNNSSLLFSIASANIRIDDNILYSISEMHFLNIYINHLRYQDLGNIVHHVLFKSLNSSFSSITINQENSINDNSINAFLTNNTLNMQYDSINMTYQITEVTQINITLSNNTEMRLVGATNKKLDFFFKMVSNVVLYLVGYFLPNSFEFHIINLDITNSMVICHSYITIENITINGQGILITDVNINVGQYVIINGVFDLQVEKKNFISNIENVMMIRGDFYISTDYSYKIYISHVLSGNESTDSSINFPFFLVHALIPGKSKVLFSEKITVISKEVGIEIVLQPLPHYTLDIVPFYIKELEADNIEIPIILRYQYYDKFNQKYRRMFMAENYLVPINVVILEFLKSDIVFQMTDAFLVHDTVDSLIEDPKYFDVNQNIIKDNITVISTTIARIFEIEEIIYCFGNEAEISLLCPDNSFYVQSSNISAGWTWDGWGTEMSKATKIIEFHFIFKSESYLFLNLSLINNSDTIRFVSSQQNKVVMVEINNYLADNTKIMQVENVNIIVNNNNESIENVTCAIESLELIKGTLHHVNFPLINNFSIHYDQFYDHMDIINDASMVYLNSIEDFDTIIYNDNGISLVNSMTDESFYLFLSDLNCTKELNSILVQNNNFTWRIIKNNSMMNYHLNLKTNITDPIFIIGDFERNILFMDVDYSQLSIDLSYTNRIPISIDFNGYVVASLTLEAEMMAHQKTYIIDSDINLYNSSNFTIYINDIIYVVIDSILHISGGSFNSNNADLIQINNINVTDGGFDITEINHVTIGSKITMNHVSSMIITNSIFNNTEIDYFLPYASNPPQVISRGNSLPKLLRIYHQSNFKLDENKKWWFLEKKPIYCVDCNCPSSQKLDEISIEIIDKIIISGNDKYRLYTSIDSYIDNKMCIFIEKATVRELSTGIIVAITVVCFVLASFFIIIGVCCFTRKKLKYLN</sequence>
<dbReference type="AlphaFoldDB" id="A0A1J4K9U2"/>
<protein>
    <submittedName>
        <fullName evidence="2">Uncharacterized protein</fullName>
    </submittedName>
</protein>
<dbReference type="RefSeq" id="XP_068361335.1">
    <property type="nucleotide sequence ID" value="XM_068503095.1"/>
</dbReference>
<dbReference type="GeneID" id="94837799"/>
<gene>
    <name evidence="2" type="ORF">TRFO_23344</name>
</gene>
<organism evidence="2 3">
    <name type="scientific">Tritrichomonas foetus</name>
    <dbReference type="NCBI Taxonomy" id="1144522"/>
    <lineage>
        <taxon>Eukaryota</taxon>
        <taxon>Metamonada</taxon>
        <taxon>Parabasalia</taxon>
        <taxon>Tritrichomonadida</taxon>
        <taxon>Tritrichomonadidae</taxon>
        <taxon>Tritrichomonas</taxon>
    </lineage>
</organism>
<evidence type="ECO:0000313" key="2">
    <source>
        <dbReference type="EMBL" id="OHT08199.1"/>
    </source>
</evidence>
<evidence type="ECO:0000256" key="1">
    <source>
        <dbReference type="SAM" id="Phobius"/>
    </source>
</evidence>
<comment type="caution">
    <text evidence="2">The sequence shown here is derived from an EMBL/GenBank/DDBJ whole genome shotgun (WGS) entry which is preliminary data.</text>
</comment>
<dbReference type="Proteomes" id="UP000179807">
    <property type="component" value="Unassembled WGS sequence"/>
</dbReference>
<name>A0A1J4K9U2_9EUKA</name>
<keyword evidence="3" id="KW-1185">Reference proteome</keyword>
<keyword evidence="1" id="KW-0812">Transmembrane</keyword>
<reference evidence="2" key="1">
    <citation type="submission" date="2016-10" db="EMBL/GenBank/DDBJ databases">
        <authorList>
            <person name="Benchimol M."/>
            <person name="Almeida L.G."/>
            <person name="Vasconcelos A.T."/>
            <person name="Perreira-Neves A."/>
            <person name="Rosa I.A."/>
            <person name="Tasca T."/>
            <person name="Bogo M.R."/>
            <person name="de Souza W."/>
        </authorList>
    </citation>
    <scope>NUCLEOTIDE SEQUENCE [LARGE SCALE GENOMIC DNA]</scope>
    <source>
        <strain evidence="2">K</strain>
    </source>
</reference>
<feature type="transmembrane region" description="Helical" evidence="1">
    <location>
        <begin position="1028"/>
        <end position="1051"/>
    </location>
</feature>
<evidence type="ECO:0000313" key="3">
    <source>
        <dbReference type="Proteomes" id="UP000179807"/>
    </source>
</evidence>